<feature type="non-terminal residue" evidence="2">
    <location>
        <position position="1"/>
    </location>
</feature>
<sequence>YSIMFIFYLFSSFSAVFAGCKGNSWKEGEVYRGNRYETKCIGTKREITGCVEPSTHKVVKIGEKSLVSTNGKTATYFECVKGENEIVGRTLAESIGRRKREISTKKTKCMGQYAEGVQWIVKKRYVYECSADPIGNLRSIIVSCFSEKIGQRIALGETVIHKYGTEKCIERSKGVVALKFQRKETLDPMLPR</sequence>
<evidence type="ECO:0000256" key="1">
    <source>
        <dbReference type="SAM" id="SignalP"/>
    </source>
</evidence>
<comment type="caution">
    <text evidence="2">The sequence shown here is derived from an EMBL/GenBank/DDBJ whole genome shotgun (WGS) entry which is preliminary data.</text>
</comment>
<evidence type="ECO:0008006" key="4">
    <source>
        <dbReference type="Google" id="ProtNLM"/>
    </source>
</evidence>
<keyword evidence="1" id="KW-0732">Signal</keyword>
<proteinExistence type="predicted"/>
<accession>A0AAV5VZB6</accession>
<gene>
    <name evidence="2" type="ORF">PFISCL1PPCAC_14712</name>
</gene>
<name>A0AAV5VZB6_9BILA</name>
<feature type="non-terminal residue" evidence="2">
    <location>
        <position position="192"/>
    </location>
</feature>
<dbReference type="EMBL" id="BTSY01000004">
    <property type="protein sequence ID" value="GMT23415.1"/>
    <property type="molecule type" value="Genomic_DNA"/>
</dbReference>
<dbReference type="PANTHER" id="PTHR35572">
    <property type="entry name" value="PROTEIN CBG04538-RELATED"/>
    <property type="match status" value="1"/>
</dbReference>
<dbReference type="AlphaFoldDB" id="A0AAV5VZB6"/>
<evidence type="ECO:0000313" key="3">
    <source>
        <dbReference type="Proteomes" id="UP001432322"/>
    </source>
</evidence>
<organism evidence="2 3">
    <name type="scientific">Pristionchus fissidentatus</name>
    <dbReference type="NCBI Taxonomy" id="1538716"/>
    <lineage>
        <taxon>Eukaryota</taxon>
        <taxon>Metazoa</taxon>
        <taxon>Ecdysozoa</taxon>
        <taxon>Nematoda</taxon>
        <taxon>Chromadorea</taxon>
        <taxon>Rhabditida</taxon>
        <taxon>Rhabditina</taxon>
        <taxon>Diplogasteromorpha</taxon>
        <taxon>Diplogasteroidea</taxon>
        <taxon>Neodiplogasteridae</taxon>
        <taxon>Pristionchus</taxon>
    </lineage>
</organism>
<feature type="chain" id="PRO_5043405910" description="Lipoprotein" evidence="1">
    <location>
        <begin position="19"/>
        <end position="192"/>
    </location>
</feature>
<protein>
    <recommendedName>
        <fullName evidence="4">Lipoprotein</fullName>
    </recommendedName>
</protein>
<evidence type="ECO:0000313" key="2">
    <source>
        <dbReference type="EMBL" id="GMT23415.1"/>
    </source>
</evidence>
<feature type="signal peptide" evidence="1">
    <location>
        <begin position="1"/>
        <end position="18"/>
    </location>
</feature>
<dbReference type="InterPro" id="IPR040282">
    <property type="entry name" value="Mig-18-like"/>
</dbReference>
<dbReference type="Proteomes" id="UP001432322">
    <property type="component" value="Unassembled WGS sequence"/>
</dbReference>
<reference evidence="2" key="1">
    <citation type="submission" date="2023-10" db="EMBL/GenBank/DDBJ databases">
        <title>Genome assembly of Pristionchus species.</title>
        <authorList>
            <person name="Yoshida K."/>
            <person name="Sommer R.J."/>
        </authorList>
    </citation>
    <scope>NUCLEOTIDE SEQUENCE</scope>
    <source>
        <strain evidence="2">RS5133</strain>
    </source>
</reference>
<keyword evidence="3" id="KW-1185">Reference proteome</keyword>